<dbReference type="SUPFAM" id="SSF53383">
    <property type="entry name" value="PLP-dependent transferases"/>
    <property type="match status" value="1"/>
</dbReference>
<dbReference type="Gene3D" id="3.90.1150.10">
    <property type="entry name" value="Aspartate Aminotransferase, domain 1"/>
    <property type="match status" value="1"/>
</dbReference>
<dbReference type="Pfam" id="PF01041">
    <property type="entry name" value="DegT_DnrJ_EryC1"/>
    <property type="match status" value="1"/>
</dbReference>
<evidence type="ECO:0000256" key="2">
    <source>
        <dbReference type="ARBA" id="ARBA00037999"/>
    </source>
</evidence>
<comment type="similarity">
    <text evidence="2 5">Belongs to the DegT/DnrJ/EryC1 family.</text>
</comment>
<dbReference type="AlphaFoldDB" id="A0A238ZGG1"/>
<evidence type="ECO:0000256" key="1">
    <source>
        <dbReference type="ARBA" id="ARBA00022898"/>
    </source>
</evidence>
<dbReference type="GO" id="GO:0030170">
    <property type="term" value="F:pyridoxal phosphate binding"/>
    <property type="evidence" value="ECO:0007669"/>
    <property type="project" value="TreeGrafter"/>
</dbReference>
<dbReference type="InterPro" id="IPR015421">
    <property type="entry name" value="PyrdxlP-dep_Trfase_major"/>
</dbReference>
<proteinExistence type="inferred from homology"/>
<dbReference type="RefSeq" id="WP_089371515.1">
    <property type="nucleotide sequence ID" value="NZ_BMEP01000001.1"/>
</dbReference>
<dbReference type="CDD" id="cd00616">
    <property type="entry name" value="AHBA_syn"/>
    <property type="match status" value="1"/>
</dbReference>
<dbReference type="OrthoDB" id="9804264at2"/>
<dbReference type="InterPro" id="IPR015422">
    <property type="entry name" value="PyrdxlP-dep_Trfase_small"/>
</dbReference>
<keyword evidence="1 4" id="KW-0663">Pyridoxal phosphate</keyword>
<dbReference type="InterPro" id="IPR000653">
    <property type="entry name" value="DegT/StrS_aminotransferase"/>
</dbReference>
<sequence length="366" mass="40638">MIPFLDLRALNAPYDAEFQEKFKAFLEKGWFILGDEVRLFEEEFAAYCGTKHCIGTANGLDALRLILEGYKILGKLSEGDEVLVASNTYIATILGIRQAGLVPVLVEANLETYNFDFADLQMKVTVKTKVVMPTHLYGQLADMEAMSAFAKANNVLIVTDSAQSHGAKTSQGKRSGNLGDASGFSFYPTKNLGALGDGGAITTNDSALAEVVRSYRNYGFKERYVSAYEGLNSRLDEIQAAFLRIKLRDLDTSNTHRRAIATRYINEIKNPKITLPSWNGSEDHVFHLFVIRCKIRAHLCDYLKTNGVGTIIHYPVPPHQQAALKDYNNVSFPVTEQIHDEVVSIPLNPVMDDAMVSQVISILNSY</sequence>
<dbReference type="PANTHER" id="PTHR30244">
    <property type="entry name" value="TRANSAMINASE"/>
    <property type="match status" value="1"/>
</dbReference>
<dbReference type="PANTHER" id="PTHR30244:SF36">
    <property type="entry name" value="3-OXO-GLUCOSE-6-PHOSPHATE:GLUTAMATE AMINOTRANSFERASE"/>
    <property type="match status" value="1"/>
</dbReference>
<protein>
    <submittedName>
        <fullName evidence="6">dTDP-4-amino-4,6-dideoxygalactose transaminase</fullName>
    </submittedName>
</protein>
<keyword evidence="7" id="KW-1185">Reference proteome</keyword>
<dbReference type="GO" id="GO:0000271">
    <property type="term" value="P:polysaccharide biosynthetic process"/>
    <property type="evidence" value="ECO:0007669"/>
    <property type="project" value="TreeGrafter"/>
</dbReference>
<evidence type="ECO:0000313" key="7">
    <source>
        <dbReference type="Proteomes" id="UP000198379"/>
    </source>
</evidence>
<dbReference type="Proteomes" id="UP000198379">
    <property type="component" value="Unassembled WGS sequence"/>
</dbReference>
<evidence type="ECO:0000256" key="3">
    <source>
        <dbReference type="PIRSR" id="PIRSR000390-1"/>
    </source>
</evidence>
<evidence type="ECO:0000313" key="6">
    <source>
        <dbReference type="EMBL" id="SNR82081.1"/>
    </source>
</evidence>
<evidence type="ECO:0000256" key="5">
    <source>
        <dbReference type="RuleBase" id="RU004508"/>
    </source>
</evidence>
<dbReference type="PIRSF" id="PIRSF000390">
    <property type="entry name" value="PLP_StrS"/>
    <property type="match status" value="1"/>
</dbReference>
<organism evidence="6 7">
    <name type="scientific">Dokdonia pacifica</name>
    <dbReference type="NCBI Taxonomy" id="1627892"/>
    <lineage>
        <taxon>Bacteria</taxon>
        <taxon>Pseudomonadati</taxon>
        <taxon>Bacteroidota</taxon>
        <taxon>Flavobacteriia</taxon>
        <taxon>Flavobacteriales</taxon>
        <taxon>Flavobacteriaceae</taxon>
        <taxon>Dokdonia</taxon>
    </lineage>
</organism>
<accession>A0A238ZGG1</accession>
<feature type="active site" description="Proton acceptor" evidence="3">
    <location>
        <position position="190"/>
    </location>
</feature>
<dbReference type="GO" id="GO:0008483">
    <property type="term" value="F:transaminase activity"/>
    <property type="evidence" value="ECO:0007669"/>
    <property type="project" value="TreeGrafter"/>
</dbReference>
<dbReference type="Gene3D" id="3.40.640.10">
    <property type="entry name" value="Type I PLP-dependent aspartate aminotransferase-like (Major domain)"/>
    <property type="match status" value="1"/>
</dbReference>
<dbReference type="EMBL" id="FZNY01000003">
    <property type="protein sequence ID" value="SNR82081.1"/>
    <property type="molecule type" value="Genomic_DNA"/>
</dbReference>
<dbReference type="InterPro" id="IPR015424">
    <property type="entry name" value="PyrdxlP-dep_Trfase"/>
</dbReference>
<feature type="modified residue" description="N6-(pyridoxal phosphate)lysine" evidence="4">
    <location>
        <position position="190"/>
    </location>
</feature>
<reference evidence="6 7" key="1">
    <citation type="submission" date="2017-06" db="EMBL/GenBank/DDBJ databases">
        <authorList>
            <person name="Kim H.J."/>
            <person name="Triplett B.A."/>
        </authorList>
    </citation>
    <scope>NUCLEOTIDE SEQUENCE [LARGE SCALE GENOMIC DNA]</scope>
    <source>
        <strain evidence="6 7">DSM 25597</strain>
    </source>
</reference>
<name>A0A238ZGG1_9FLAO</name>
<evidence type="ECO:0000256" key="4">
    <source>
        <dbReference type="PIRSR" id="PIRSR000390-2"/>
    </source>
</evidence>
<gene>
    <name evidence="6" type="ORF">SAMN06265376_103188</name>
</gene>